<evidence type="ECO:0000256" key="5">
    <source>
        <dbReference type="ARBA" id="ARBA00022989"/>
    </source>
</evidence>
<keyword evidence="6" id="KW-0472">Membrane</keyword>
<evidence type="ECO:0000256" key="7">
    <source>
        <dbReference type="ARBA" id="ARBA00023186"/>
    </source>
</evidence>
<dbReference type="PANTHER" id="PTHR11073:SF1">
    <property type="entry name" value="CALNEXIN 14D-RELATED"/>
    <property type="match status" value="1"/>
</dbReference>
<feature type="disulfide bond" evidence="8">
    <location>
        <begin position="120"/>
        <end position="153"/>
    </location>
</feature>
<dbReference type="EMBL" id="HBFQ01039173">
    <property type="protein sequence ID" value="CAD8853405.1"/>
    <property type="molecule type" value="Transcribed_RNA"/>
</dbReference>
<feature type="compositionally biased region" description="Acidic residues" evidence="10">
    <location>
        <begin position="297"/>
        <end position="306"/>
    </location>
</feature>
<dbReference type="PROSITE" id="PS00804">
    <property type="entry name" value="CALRETICULIN_2"/>
    <property type="match status" value="1"/>
</dbReference>
<dbReference type="AlphaFoldDB" id="A0A7S1AGP8"/>
<dbReference type="Gene3D" id="2.60.120.200">
    <property type="match status" value="1"/>
</dbReference>
<keyword evidence="4 9" id="KW-0256">Endoplasmic reticulum</keyword>
<evidence type="ECO:0000256" key="10">
    <source>
        <dbReference type="SAM" id="MobiDB-lite"/>
    </source>
</evidence>
<comment type="similarity">
    <text evidence="2 9">Belongs to the calreticulin family.</text>
</comment>
<dbReference type="PROSITE" id="PS00805">
    <property type="entry name" value="CALRETICULIN_REPEAT"/>
    <property type="match status" value="1"/>
</dbReference>
<dbReference type="Pfam" id="PF00262">
    <property type="entry name" value="Calreticulin"/>
    <property type="match status" value="1"/>
</dbReference>
<comment type="subcellular location">
    <subcellularLocation>
        <location evidence="1">Endoplasmic reticulum membrane</location>
        <topology evidence="1">Single-pass membrane protein</topology>
    </subcellularLocation>
</comment>
<dbReference type="PRINTS" id="PR00626">
    <property type="entry name" value="CALRETICULIN"/>
</dbReference>
<reference evidence="11" key="1">
    <citation type="submission" date="2021-01" db="EMBL/GenBank/DDBJ databases">
        <authorList>
            <person name="Corre E."/>
            <person name="Pelletier E."/>
            <person name="Niang G."/>
            <person name="Scheremetjew M."/>
            <person name="Finn R."/>
            <person name="Kale V."/>
            <person name="Holt S."/>
            <person name="Cochrane G."/>
            <person name="Meng A."/>
            <person name="Brown T."/>
            <person name="Cohen L."/>
        </authorList>
    </citation>
    <scope>NUCLEOTIDE SEQUENCE</scope>
</reference>
<proteinExistence type="inferred from homology"/>
<dbReference type="GO" id="GO:0005789">
    <property type="term" value="C:endoplasmic reticulum membrane"/>
    <property type="evidence" value="ECO:0007669"/>
    <property type="project" value="UniProtKB-SubCell"/>
</dbReference>
<evidence type="ECO:0000256" key="2">
    <source>
        <dbReference type="ARBA" id="ARBA00010983"/>
    </source>
</evidence>
<feature type="region of interest" description="Disordered" evidence="10">
    <location>
        <begin position="212"/>
        <end position="318"/>
    </location>
</feature>
<feature type="compositionally biased region" description="Basic and acidic residues" evidence="10">
    <location>
        <begin position="517"/>
        <end position="537"/>
    </location>
</feature>
<dbReference type="InterPro" id="IPR013320">
    <property type="entry name" value="ConA-like_dom_sf"/>
</dbReference>
<evidence type="ECO:0008006" key="12">
    <source>
        <dbReference type="Google" id="ProtNLM"/>
    </source>
</evidence>
<name>A0A7S1AGP8_NOCSC</name>
<evidence type="ECO:0000256" key="4">
    <source>
        <dbReference type="ARBA" id="ARBA00022824"/>
    </source>
</evidence>
<keyword evidence="3" id="KW-0812">Transmembrane</keyword>
<evidence type="ECO:0000256" key="8">
    <source>
        <dbReference type="PIRSR" id="PIRSR601580-3"/>
    </source>
</evidence>
<dbReference type="Gene3D" id="2.10.250.10">
    <property type="entry name" value="Calreticulin/calnexin, P domain"/>
    <property type="match status" value="1"/>
</dbReference>
<dbReference type="SUPFAM" id="SSF49899">
    <property type="entry name" value="Concanavalin A-like lectins/glucanases"/>
    <property type="match status" value="1"/>
</dbReference>
<dbReference type="InterPro" id="IPR018124">
    <property type="entry name" value="Calret/calnex_CS"/>
</dbReference>
<dbReference type="GO" id="GO:0036503">
    <property type="term" value="P:ERAD pathway"/>
    <property type="evidence" value="ECO:0007669"/>
    <property type="project" value="TreeGrafter"/>
</dbReference>
<evidence type="ECO:0000256" key="3">
    <source>
        <dbReference type="ARBA" id="ARBA00022692"/>
    </source>
</evidence>
<accession>A0A7S1AGP8</accession>
<feature type="compositionally biased region" description="Low complexity" evidence="10">
    <location>
        <begin position="480"/>
        <end position="490"/>
    </location>
</feature>
<feature type="compositionally biased region" description="Basic and acidic residues" evidence="10">
    <location>
        <begin position="236"/>
        <end position="296"/>
    </location>
</feature>
<protein>
    <recommendedName>
        <fullName evidence="12">Calreticulin</fullName>
    </recommendedName>
</protein>
<dbReference type="PANTHER" id="PTHR11073">
    <property type="entry name" value="CALRETICULIN AND CALNEXIN"/>
    <property type="match status" value="1"/>
</dbReference>
<evidence type="ECO:0000256" key="1">
    <source>
        <dbReference type="ARBA" id="ARBA00004389"/>
    </source>
</evidence>
<dbReference type="GO" id="GO:0005509">
    <property type="term" value="F:calcium ion binding"/>
    <property type="evidence" value="ECO:0007669"/>
    <property type="project" value="InterPro"/>
</dbReference>
<keyword evidence="8" id="KW-1015">Disulfide bond</keyword>
<evidence type="ECO:0000313" key="11">
    <source>
        <dbReference type="EMBL" id="CAD8853405.1"/>
    </source>
</evidence>
<dbReference type="InterPro" id="IPR001580">
    <property type="entry name" value="Calret/calnex"/>
</dbReference>
<dbReference type="InterPro" id="IPR009033">
    <property type="entry name" value="Calreticulin/calnexin_P_dom_sf"/>
</dbReference>
<dbReference type="GO" id="GO:0051082">
    <property type="term" value="F:unfolded protein binding"/>
    <property type="evidence" value="ECO:0007669"/>
    <property type="project" value="InterPro"/>
</dbReference>
<gene>
    <name evidence="11" type="ORF">NSCI0253_LOCUS27756</name>
</gene>
<feature type="compositionally biased region" description="Acidic residues" evidence="10">
    <location>
        <begin position="496"/>
        <end position="513"/>
    </location>
</feature>
<sequence>MNSLLRASATALALVATRGEDQDANHTKPYVAPAVDGLHFVESFDGDVWSRWTASSHEKYDGEFVVGTRTREALIGDAGLKVPEGGKHYGASVSFPPIEGGKDKPFVAQFEVKHQESLNCGGSYLKFFDREGAVAKDWNDQTRFVIMFGPDRCGSTDKVHFILQHQSPITGVWEEKHFKNPPAAPKDQNTHLFTLIIQTDNTFEIQIDGEKKASGSLNEDMDPPVNAPKEIDDPEDLVKPADWVDDKKIDDPASSKPEDWDESQPRMIDDESARKPDGWEEDAPKRIEDPEAKKPEDWDDEEDGEWEAPTVDNPACQIGCGKWETPRITNPQYKGKWHAPKIDNPEYVGEWKPRRIDNPDFFEDANPHVLPVINAVGIDIWTVQGGVFFDNILIGEDTALARAFSDATFKERSALEELQNPKPPAPGLDKRFWDMVNFATDYTIENPMIVGVTALCLLIGTFIFCCQVCGSPAEEEARAPAAVPVGVAEPTTENVAEGEQEEKPEEEKQEEQQEVQQDEKEKQEQEQKTDNAEKAEE</sequence>
<evidence type="ECO:0000256" key="6">
    <source>
        <dbReference type="ARBA" id="ARBA00023136"/>
    </source>
</evidence>
<dbReference type="SUPFAM" id="SSF63887">
    <property type="entry name" value="P-domain of calnexin/calreticulin"/>
    <property type="match status" value="1"/>
</dbReference>
<organism evidence="11">
    <name type="scientific">Noctiluca scintillans</name>
    <name type="common">Sea sparkle</name>
    <name type="synonym">Red tide dinoflagellate</name>
    <dbReference type="NCBI Taxonomy" id="2966"/>
    <lineage>
        <taxon>Eukaryota</taxon>
        <taxon>Sar</taxon>
        <taxon>Alveolata</taxon>
        <taxon>Dinophyceae</taxon>
        <taxon>Noctilucales</taxon>
        <taxon>Noctilucaceae</taxon>
        <taxon>Noctiluca</taxon>
    </lineage>
</organism>
<keyword evidence="5" id="KW-1133">Transmembrane helix</keyword>
<keyword evidence="7 9" id="KW-0143">Chaperone</keyword>
<dbReference type="FunFam" id="2.10.250.10:FF:000001">
    <property type="entry name" value="Calnexin homolog"/>
    <property type="match status" value="1"/>
</dbReference>
<feature type="region of interest" description="Disordered" evidence="10">
    <location>
        <begin position="480"/>
        <end position="537"/>
    </location>
</feature>
<dbReference type="GO" id="GO:0006457">
    <property type="term" value="P:protein folding"/>
    <property type="evidence" value="ECO:0007669"/>
    <property type="project" value="InterPro"/>
</dbReference>
<evidence type="ECO:0000256" key="9">
    <source>
        <dbReference type="RuleBase" id="RU362126"/>
    </source>
</evidence>